<feature type="domain" description="N-acetyltransferase" evidence="3">
    <location>
        <begin position="1"/>
        <end position="157"/>
    </location>
</feature>
<evidence type="ECO:0000256" key="1">
    <source>
        <dbReference type="ARBA" id="ARBA00022679"/>
    </source>
</evidence>
<dbReference type="EMBL" id="BAABAQ010000001">
    <property type="protein sequence ID" value="GAA4181662.1"/>
    <property type="molecule type" value="Genomic_DNA"/>
</dbReference>
<dbReference type="Gene3D" id="3.40.630.30">
    <property type="match status" value="1"/>
</dbReference>
<keyword evidence="2" id="KW-0012">Acyltransferase</keyword>
<dbReference type="InterPro" id="IPR016181">
    <property type="entry name" value="Acyl_CoA_acyltransferase"/>
</dbReference>
<dbReference type="InterPro" id="IPR050832">
    <property type="entry name" value="Bact_Acetyltransf"/>
</dbReference>
<protein>
    <recommendedName>
        <fullName evidence="3">N-acetyltransferase domain-containing protein</fullName>
    </recommendedName>
</protein>
<name>A0ABP8ACU4_9ACTN</name>
<dbReference type="PANTHER" id="PTHR43877">
    <property type="entry name" value="AMINOALKYLPHOSPHONATE N-ACETYLTRANSFERASE-RELATED-RELATED"/>
    <property type="match status" value="1"/>
</dbReference>
<keyword evidence="5" id="KW-1185">Reference proteome</keyword>
<evidence type="ECO:0000259" key="3">
    <source>
        <dbReference type="PROSITE" id="PS51186"/>
    </source>
</evidence>
<dbReference type="CDD" id="cd04301">
    <property type="entry name" value="NAT_SF"/>
    <property type="match status" value="1"/>
</dbReference>
<evidence type="ECO:0000313" key="5">
    <source>
        <dbReference type="Proteomes" id="UP001501251"/>
    </source>
</evidence>
<dbReference type="InterPro" id="IPR000182">
    <property type="entry name" value="GNAT_dom"/>
</dbReference>
<evidence type="ECO:0000313" key="4">
    <source>
        <dbReference type="EMBL" id="GAA4181662.1"/>
    </source>
</evidence>
<dbReference type="Pfam" id="PF00583">
    <property type="entry name" value="Acetyltransf_1"/>
    <property type="match status" value="1"/>
</dbReference>
<proteinExistence type="predicted"/>
<organism evidence="4 5">
    <name type="scientific">Streptosporangium oxazolinicum</name>
    <dbReference type="NCBI Taxonomy" id="909287"/>
    <lineage>
        <taxon>Bacteria</taxon>
        <taxon>Bacillati</taxon>
        <taxon>Actinomycetota</taxon>
        <taxon>Actinomycetes</taxon>
        <taxon>Streptosporangiales</taxon>
        <taxon>Streptosporangiaceae</taxon>
        <taxon>Streptosporangium</taxon>
    </lineage>
</organism>
<evidence type="ECO:0000256" key="2">
    <source>
        <dbReference type="ARBA" id="ARBA00023315"/>
    </source>
</evidence>
<dbReference type="PROSITE" id="PS51186">
    <property type="entry name" value="GNAT"/>
    <property type="match status" value="1"/>
</dbReference>
<dbReference type="RefSeq" id="WP_344914731.1">
    <property type="nucleotide sequence ID" value="NZ_BAABAQ010000001.1"/>
</dbReference>
<keyword evidence="1" id="KW-0808">Transferase</keyword>
<dbReference type="Proteomes" id="UP001501251">
    <property type="component" value="Unassembled WGS sequence"/>
</dbReference>
<dbReference type="SUPFAM" id="SSF55729">
    <property type="entry name" value="Acyl-CoA N-acyltransferases (Nat)"/>
    <property type="match status" value="1"/>
</dbReference>
<gene>
    <name evidence="4" type="ORF">GCM10022252_06410</name>
</gene>
<comment type="caution">
    <text evidence="4">The sequence shown here is derived from an EMBL/GenBank/DDBJ whole genome shotgun (WGS) entry which is preliminary data.</text>
</comment>
<accession>A0ABP8ACU4</accession>
<reference evidence="5" key="1">
    <citation type="journal article" date="2019" name="Int. J. Syst. Evol. Microbiol.">
        <title>The Global Catalogue of Microorganisms (GCM) 10K type strain sequencing project: providing services to taxonomists for standard genome sequencing and annotation.</title>
        <authorList>
            <consortium name="The Broad Institute Genomics Platform"/>
            <consortium name="The Broad Institute Genome Sequencing Center for Infectious Disease"/>
            <person name="Wu L."/>
            <person name="Ma J."/>
        </authorList>
    </citation>
    <scope>NUCLEOTIDE SEQUENCE [LARGE SCALE GENOMIC DNA]</scope>
    <source>
        <strain evidence="5">JCM 17388</strain>
    </source>
</reference>
<sequence>MDLLPFTATYAATVAGWPASPLEVAMWCGRHEFPLPARVVADWQRGEDVRSHLLLAEEGPLGYGELWVDTEEDEIELARIIVAPGARGRGIGRELVRGLAALAREAGYANVFMRVHPDNDRALRCYRGAGFLLVDAHLAAEWNVAQPVDYVWLRHAGPGEPAPGEG</sequence>